<dbReference type="AlphaFoldDB" id="A0A1M6NKQ4"/>
<reference evidence="3" key="1">
    <citation type="submission" date="2016-11" db="EMBL/GenBank/DDBJ databases">
        <authorList>
            <person name="Varghese N."/>
            <person name="Submissions S."/>
        </authorList>
    </citation>
    <scope>NUCLEOTIDE SEQUENCE [LARGE SCALE GENOMIC DNA]</scope>
    <source>
        <strain evidence="3">DSM 15212 / CIP 107654 / DViRD3</strain>
    </source>
</reference>
<dbReference type="Proteomes" id="UP000184465">
    <property type="component" value="Unassembled WGS sequence"/>
</dbReference>
<evidence type="ECO:0000313" key="2">
    <source>
        <dbReference type="EMBL" id="SHJ96256.1"/>
    </source>
</evidence>
<gene>
    <name evidence="2" type="ORF">SAMN02745912_01770</name>
</gene>
<feature type="signal peptide" evidence="1">
    <location>
        <begin position="1"/>
        <end position="20"/>
    </location>
</feature>
<keyword evidence="3" id="KW-1185">Reference proteome</keyword>
<evidence type="ECO:0000256" key="1">
    <source>
        <dbReference type="SAM" id="SignalP"/>
    </source>
</evidence>
<dbReference type="EMBL" id="FRAG01000017">
    <property type="protein sequence ID" value="SHJ96256.1"/>
    <property type="molecule type" value="Genomic_DNA"/>
</dbReference>
<feature type="chain" id="PRO_5009919782" evidence="1">
    <location>
        <begin position="21"/>
        <end position="216"/>
    </location>
</feature>
<name>A0A1M6NKQ4_PARC5</name>
<protein>
    <submittedName>
        <fullName evidence="2">Uncharacterized protein</fullName>
    </submittedName>
</protein>
<evidence type="ECO:0000313" key="3">
    <source>
        <dbReference type="Proteomes" id="UP000184465"/>
    </source>
</evidence>
<organism evidence="2 3">
    <name type="scientific">Paramaledivibacter caminithermalis (strain DSM 15212 / CIP 107654 / DViRD3)</name>
    <name type="common">Clostridium caminithermale</name>
    <dbReference type="NCBI Taxonomy" id="1121301"/>
    <lineage>
        <taxon>Bacteria</taxon>
        <taxon>Bacillati</taxon>
        <taxon>Bacillota</taxon>
        <taxon>Clostridia</taxon>
        <taxon>Peptostreptococcales</taxon>
        <taxon>Caminicellaceae</taxon>
        <taxon>Paramaledivibacter</taxon>
    </lineage>
</organism>
<proteinExistence type="predicted"/>
<sequence>MFCLLFALMLVFSSLTTAFAGSKELSNSGDLTKKNILKMVEKYNLETVPEDELPEGMIPDDRIKSLDDLEATIIEHLNMPSHVDLGIIGKDDNNLSMTRSITTPMAASSGATTVYKIVESANNLKLRLSASGKYTTNTSGTKIWTEATGSSVTEYSNKGFTRLHRVESSSVEIKQGDGTIMVQTYKVTLQHYAWVAGFWIKIHKQQMTGTAYHECK</sequence>
<accession>A0A1M6NKQ4</accession>
<dbReference type="RefSeq" id="WP_131821229.1">
    <property type="nucleotide sequence ID" value="NZ_FRAG01000017.1"/>
</dbReference>
<keyword evidence="1" id="KW-0732">Signal</keyword>